<name>A0A1F2PFU0_9FIRM</name>
<dbReference type="InterPro" id="IPR011109">
    <property type="entry name" value="DNA_bind_recombinase_dom"/>
</dbReference>
<evidence type="ECO:0000259" key="3">
    <source>
        <dbReference type="PROSITE" id="PS51737"/>
    </source>
</evidence>
<evidence type="ECO:0000259" key="2">
    <source>
        <dbReference type="PROSITE" id="PS51736"/>
    </source>
</evidence>
<dbReference type="Gene3D" id="3.90.1750.20">
    <property type="entry name" value="Putative Large Serine Recombinase, Chain B, Domain 2"/>
    <property type="match status" value="1"/>
</dbReference>
<protein>
    <submittedName>
        <fullName evidence="4">Transposon Tn3 resolvase</fullName>
    </submittedName>
</protein>
<dbReference type="CDD" id="cd00338">
    <property type="entry name" value="Ser_Recombinase"/>
    <property type="match status" value="1"/>
</dbReference>
<evidence type="ECO:0000256" key="1">
    <source>
        <dbReference type="SAM" id="Coils"/>
    </source>
</evidence>
<dbReference type="STRING" id="52694.ACWI_30210"/>
<dbReference type="PANTHER" id="PTHR30461:SF23">
    <property type="entry name" value="DNA RECOMBINASE-RELATED"/>
    <property type="match status" value="1"/>
</dbReference>
<dbReference type="Pfam" id="PF07508">
    <property type="entry name" value="Recombinase"/>
    <property type="match status" value="1"/>
</dbReference>
<dbReference type="GO" id="GO:0000150">
    <property type="term" value="F:DNA strand exchange activity"/>
    <property type="evidence" value="ECO:0007669"/>
    <property type="project" value="InterPro"/>
</dbReference>
<proteinExistence type="predicted"/>
<dbReference type="AlphaFoldDB" id="A0A1F2PFU0"/>
<feature type="domain" description="Resolvase/invertase-type recombinase catalytic" evidence="2">
    <location>
        <begin position="29"/>
        <end position="177"/>
    </location>
</feature>
<dbReference type="Pfam" id="PF00239">
    <property type="entry name" value="Resolvase"/>
    <property type="match status" value="1"/>
</dbReference>
<keyword evidence="1" id="KW-0175">Coiled coil</keyword>
<evidence type="ECO:0000313" key="4">
    <source>
        <dbReference type="EMBL" id="OFV69566.1"/>
    </source>
</evidence>
<dbReference type="EMBL" id="LKEU01000039">
    <property type="protein sequence ID" value="OFV69566.1"/>
    <property type="molecule type" value="Genomic_DNA"/>
</dbReference>
<dbReference type="InterPro" id="IPR036162">
    <property type="entry name" value="Resolvase-like_N_sf"/>
</dbReference>
<dbReference type="PROSITE" id="PS51737">
    <property type="entry name" value="RECOMBINASE_DNA_BIND"/>
    <property type="match status" value="1"/>
</dbReference>
<organism evidence="4 5">
    <name type="scientific">Acetobacterium wieringae</name>
    <dbReference type="NCBI Taxonomy" id="52694"/>
    <lineage>
        <taxon>Bacteria</taxon>
        <taxon>Bacillati</taxon>
        <taxon>Bacillota</taxon>
        <taxon>Clostridia</taxon>
        <taxon>Eubacteriales</taxon>
        <taxon>Eubacteriaceae</taxon>
        <taxon>Acetobacterium</taxon>
    </lineage>
</organism>
<dbReference type="InterPro" id="IPR006119">
    <property type="entry name" value="Resolv_N"/>
</dbReference>
<sequence>MNVSKSVTVLPARKQTRAKNEDEENARLRVAAYCRVSTDSDEQATSYEAQIEHYTSYINNHPDWALAGIYADDGISGTNTKKREEFNRMIDACMAGDVDMVITKSISRFARNTLDCLKYIRQLKEKNIAVFFEKENINSTDSKGEVMLTIMASLAQQESQSLSQNVKMGLQYRYQQGEIQVNCKWFLGYTKDENKKLVIVPEEAEVVKRIYREYLEGASLLKIARGLEADGIKNGAGREKWYTSNINQILRNEKYIGDALLQKTYTTDFLTKTRVKNHGIVPQYYVENNHEAIIPRGIYMQVQEELIQRRTVHTSPNGKNRTFSCTHCFSNMIICGNCGEVFRRVHWNNRGKKSVVWRYVSRLENTGLFCDARTVPESQIELILVNAINQTLGKKNTFLATLQGNIKTVLSRENNQPLIDIELRLQELQQELLRLASSKADYEEVGAEIHRLHDEKQKHQLEGAGRDDIKKRISDMSTFLMEQSTALTEYDEALVRRLIEKVTVYEDKFTVEFKSGVTVDIEVN</sequence>
<comment type="caution">
    <text evidence="4">The sequence shown here is derived from an EMBL/GenBank/DDBJ whole genome shotgun (WGS) entry which is preliminary data.</text>
</comment>
<feature type="domain" description="Recombinase" evidence="3">
    <location>
        <begin position="186"/>
        <end position="312"/>
    </location>
</feature>
<dbReference type="Proteomes" id="UP000176244">
    <property type="component" value="Unassembled WGS sequence"/>
</dbReference>
<dbReference type="Pfam" id="PF13408">
    <property type="entry name" value="Zn_ribbon_recom"/>
    <property type="match status" value="1"/>
</dbReference>
<dbReference type="RefSeq" id="WP_070372277.1">
    <property type="nucleotide sequence ID" value="NZ_LKEU01000039.1"/>
</dbReference>
<feature type="coiled-coil region" evidence="1">
    <location>
        <begin position="418"/>
        <end position="462"/>
    </location>
</feature>
<dbReference type="GO" id="GO:0003677">
    <property type="term" value="F:DNA binding"/>
    <property type="evidence" value="ECO:0007669"/>
    <property type="project" value="InterPro"/>
</dbReference>
<dbReference type="PANTHER" id="PTHR30461">
    <property type="entry name" value="DNA-INVERTASE FROM LAMBDOID PROPHAGE"/>
    <property type="match status" value="1"/>
</dbReference>
<accession>A0A1F2PFU0</accession>
<dbReference type="InterPro" id="IPR038109">
    <property type="entry name" value="DNA_bind_recomb_sf"/>
</dbReference>
<dbReference type="Gene3D" id="3.40.50.1390">
    <property type="entry name" value="Resolvase, N-terminal catalytic domain"/>
    <property type="match status" value="1"/>
</dbReference>
<dbReference type="PROSITE" id="PS51736">
    <property type="entry name" value="RECOMBINASES_3"/>
    <property type="match status" value="1"/>
</dbReference>
<dbReference type="InterPro" id="IPR025827">
    <property type="entry name" value="Zn_ribbon_recom_dom"/>
</dbReference>
<gene>
    <name evidence="4" type="primary">tnpR_1</name>
    <name evidence="4" type="ORF">ACWI_30210</name>
</gene>
<dbReference type="SUPFAM" id="SSF53041">
    <property type="entry name" value="Resolvase-like"/>
    <property type="match status" value="1"/>
</dbReference>
<reference evidence="4 5" key="1">
    <citation type="submission" date="2015-09" db="EMBL/GenBank/DDBJ databases">
        <title>Genome sequence of Acetobacterium wieringae DSM 1911.</title>
        <authorList>
            <person name="Poehlein A."/>
            <person name="Bengelsdorf F.R."/>
            <person name="Schiel-Bengelsdorf B."/>
            <person name="Duerre P."/>
            <person name="Daniel R."/>
        </authorList>
    </citation>
    <scope>NUCLEOTIDE SEQUENCE [LARGE SCALE GENOMIC DNA]</scope>
    <source>
        <strain evidence="4 5">DSM 1911</strain>
    </source>
</reference>
<dbReference type="OrthoDB" id="9769353at2"/>
<dbReference type="InterPro" id="IPR050639">
    <property type="entry name" value="SSR_resolvase"/>
</dbReference>
<evidence type="ECO:0000313" key="5">
    <source>
        <dbReference type="Proteomes" id="UP000176244"/>
    </source>
</evidence>
<dbReference type="SMART" id="SM00857">
    <property type="entry name" value="Resolvase"/>
    <property type="match status" value="1"/>
</dbReference>